<reference evidence="2 3" key="1">
    <citation type="submission" date="2019-03" db="EMBL/GenBank/DDBJ databases">
        <title>Draft genome sequences of novel Actinobacteria.</title>
        <authorList>
            <person name="Sahin N."/>
            <person name="Ay H."/>
            <person name="Saygin H."/>
        </authorList>
    </citation>
    <scope>NUCLEOTIDE SEQUENCE [LARGE SCALE GENOMIC DNA]</scope>
    <source>
        <strain evidence="2 3">16K404</strain>
    </source>
</reference>
<dbReference type="InterPro" id="IPR021401">
    <property type="entry name" value="DUF3040"/>
</dbReference>
<accession>A0A4R4UX02</accession>
<sequence length="86" mass="9553">MLRRHENRILGEMERQLRTDDPALAGVLTHPRTRFRDWGTTRRALGFTTVGLSLLCLALGEGAAFFTTAALAAALILLSQWSVRTD</sequence>
<keyword evidence="1" id="KW-0472">Membrane</keyword>
<dbReference type="OrthoDB" id="3700775at2"/>
<feature type="transmembrane region" description="Helical" evidence="1">
    <location>
        <begin position="44"/>
        <end position="77"/>
    </location>
</feature>
<dbReference type="EMBL" id="SMKV01000001">
    <property type="protein sequence ID" value="TDC96700.1"/>
    <property type="molecule type" value="Genomic_DNA"/>
</dbReference>
<dbReference type="Proteomes" id="UP000294744">
    <property type="component" value="Unassembled WGS sequence"/>
</dbReference>
<keyword evidence="3" id="KW-1185">Reference proteome</keyword>
<evidence type="ECO:0000256" key="1">
    <source>
        <dbReference type="SAM" id="Phobius"/>
    </source>
</evidence>
<evidence type="ECO:0000313" key="2">
    <source>
        <dbReference type="EMBL" id="TDC96700.1"/>
    </source>
</evidence>
<proteinExistence type="predicted"/>
<organism evidence="2 3">
    <name type="scientific">Saccharopolyspora aridisoli</name>
    <dbReference type="NCBI Taxonomy" id="2530385"/>
    <lineage>
        <taxon>Bacteria</taxon>
        <taxon>Bacillati</taxon>
        <taxon>Actinomycetota</taxon>
        <taxon>Actinomycetes</taxon>
        <taxon>Pseudonocardiales</taxon>
        <taxon>Pseudonocardiaceae</taxon>
        <taxon>Saccharopolyspora</taxon>
    </lineage>
</organism>
<gene>
    <name evidence="2" type="ORF">E1161_00205</name>
</gene>
<keyword evidence="1" id="KW-0812">Transmembrane</keyword>
<name>A0A4R4UX02_9PSEU</name>
<dbReference type="AlphaFoldDB" id="A0A4R4UX02"/>
<keyword evidence="1" id="KW-1133">Transmembrane helix</keyword>
<comment type="caution">
    <text evidence="2">The sequence shown here is derived from an EMBL/GenBank/DDBJ whole genome shotgun (WGS) entry which is preliminary data.</text>
</comment>
<dbReference type="Pfam" id="PF11239">
    <property type="entry name" value="DUF3040"/>
    <property type="match status" value="1"/>
</dbReference>
<evidence type="ECO:0000313" key="3">
    <source>
        <dbReference type="Proteomes" id="UP000294744"/>
    </source>
</evidence>
<protein>
    <submittedName>
        <fullName evidence="2">DUF3040 domain-containing protein</fullName>
    </submittedName>
</protein>